<evidence type="ECO:0000256" key="6">
    <source>
        <dbReference type="ARBA" id="ARBA00022792"/>
    </source>
</evidence>
<dbReference type="InterPro" id="IPR036869">
    <property type="entry name" value="J_dom_sf"/>
</dbReference>
<evidence type="ECO:0000256" key="10">
    <source>
        <dbReference type="ARBA" id="ARBA00023136"/>
    </source>
</evidence>
<dbReference type="AlphaFoldDB" id="A0A4Q9KTV5"/>
<dbReference type="Gene3D" id="1.10.287.110">
    <property type="entry name" value="DnaJ domain"/>
    <property type="match status" value="1"/>
</dbReference>
<dbReference type="VEuPathDB" id="MicrosporidiaDB:CWI38_0873p0010"/>
<evidence type="ECO:0000313" key="15">
    <source>
        <dbReference type="Proteomes" id="UP000292282"/>
    </source>
</evidence>
<evidence type="ECO:0000256" key="3">
    <source>
        <dbReference type="ARBA" id="ARBA00013571"/>
    </source>
</evidence>
<dbReference type="Proteomes" id="UP000292362">
    <property type="component" value="Unassembled WGS sequence"/>
</dbReference>
<keyword evidence="15" id="KW-1185">Reference proteome</keyword>
<accession>A0A4Q9KTV5</accession>
<evidence type="ECO:0000256" key="2">
    <source>
        <dbReference type="ARBA" id="ARBA00008817"/>
    </source>
</evidence>
<evidence type="ECO:0000256" key="8">
    <source>
        <dbReference type="ARBA" id="ARBA00023010"/>
    </source>
</evidence>
<gene>
    <name evidence="13" type="ORF">CWI37_2143p0010</name>
    <name evidence="14" type="ORF">CWI38_0873p0010</name>
</gene>
<evidence type="ECO:0000256" key="12">
    <source>
        <dbReference type="ARBA" id="ARBA00031407"/>
    </source>
</evidence>
<sequence>MSALTLIKEGSTILCKAFFMTVWDIYCKKDTMSVSEARNILNINHNISKENLNYEYKRLYEDNDIKKGGSSYLQQKIYNAYQTVLKTFI</sequence>
<keyword evidence="7" id="KW-0653">Protein transport</keyword>
<evidence type="ECO:0000256" key="5">
    <source>
        <dbReference type="ARBA" id="ARBA00022448"/>
    </source>
</evidence>
<dbReference type="InterPro" id="IPR005341">
    <property type="entry name" value="Tim16"/>
</dbReference>
<proteinExistence type="inferred from homology"/>
<dbReference type="GO" id="GO:0030150">
    <property type="term" value="P:protein import into mitochondrial matrix"/>
    <property type="evidence" value="ECO:0007669"/>
    <property type="project" value="InterPro"/>
</dbReference>
<comment type="caution">
    <text evidence="13">The sequence shown here is derived from an EMBL/GenBank/DDBJ whole genome shotgun (WGS) entry which is preliminary data.</text>
</comment>
<dbReference type="PANTHER" id="PTHR12388">
    <property type="entry name" value="MITOCHONDRIA ASSOCIATED GRANULOCYTE MACROPHAGE CSF SIGNALING MOLECULE"/>
    <property type="match status" value="1"/>
</dbReference>
<dbReference type="PANTHER" id="PTHR12388:SF0">
    <property type="entry name" value="MITOCHONDRIAL IMPORT INNER MEMBRANE TRANSLOCASE SUBUNIT TIM16"/>
    <property type="match status" value="1"/>
</dbReference>
<evidence type="ECO:0000313" key="14">
    <source>
        <dbReference type="EMBL" id="TBU12160.1"/>
    </source>
</evidence>
<dbReference type="EMBL" id="PITJ01002143">
    <property type="protein sequence ID" value="TBT97660.1"/>
    <property type="molecule type" value="Genomic_DNA"/>
</dbReference>
<dbReference type="GO" id="GO:0005744">
    <property type="term" value="C:TIM23 mitochondrial import inner membrane translocase complex"/>
    <property type="evidence" value="ECO:0007669"/>
    <property type="project" value="InterPro"/>
</dbReference>
<evidence type="ECO:0000256" key="4">
    <source>
        <dbReference type="ARBA" id="ARBA00020721"/>
    </source>
</evidence>
<evidence type="ECO:0000256" key="11">
    <source>
        <dbReference type="ARBA" id="ARBA00030422"/>
    </source>
</evidence>
<name>A0A4Q9KTV5_9MICR</name>
<evidence type="ECO:0000313" key="16">
    <source>
        <dbReference type="Proteomes" id="UP000292362"/>
    </source>
</evidence>
<keyword evidence="9" id="KW-0496">Mitochondrion</keyword>
<keyword evidence="5" id="KW-0813">Transport</keyword>
<evidence type="ECO:0000256" key="9">
    <source>
        <dbReference type="ARBA" id="ARBA00023128"/>
    </source>
</evidence>
<protein>
    <recommendedName>
        <fullName evidence="4">Mitochondrial import inner membrane translocase subunit TIM16</fullName>
    </recommendedName>
    <alternativeName>
        <fullName evidence="3">Mitochondrial import inner membrane translocase subunit tim16</fullName>
    </alternativeName>
    <alternativeName>
        <fullName evidence="11 12">Presequence translocated-associated motor subunit PAM16</fullName>
    </alternativeName>
</protein>
<dbReference type="Proteomes" id="UP000292282">
    <property type="component" value="Unassembled WGS sequence"/>
</dbReference>
<keyword evidence="6" id="KW-0999">Mitochondrion inner membrane</keyword>
<dbReference type="EMBL" id="PITK01000873">
    <property type="protein sequence ID" value="TBU12160.1"/>
    <property type="molecule type" value="Genomic_DNA"/>
</dbReference>
<evidence type="ECO:0000256" key="1">
    <source>
        <dbReference type="ARBA" id="ARBA00004637"/>
    </source>
</evidence>
<reference evidence="15 16" key="1">
    <citation type="submission" date="2017-12" db="EMBL/GenBank/DDBJ databases">
        <authorList>
            <person name="Pombert J.-F."/>
            <person name="Haag K.L."/>
            <person name="Ebert D."/>
        </authorList>
    </citation>
    <scope>NUCLEOTIDE SEQUENCE [LARGE SCALE GENOMIC DNA]</scope>
    <source>
        <strain evidence="13">FI-OER-3-3</strain>
        <strain evidence="14">IL-G-3</strain>
    </source>
</reference>
<evidence type="ECO:0000256" key="7">
    <source>
        <dbReference type="ARBA" id="ARBA00022927"/>
    </source>
</evidence>
<dbReference type="Pfam" id="PF03656">
    <property type="entry name" value="Pam16"/>
    <property type="match status" value="1"/>
</dbReference>
<keyword evidence="10" id="KW-0472">Membrane</keyword>
<dbReference type="OrthoDB" id="10262892at2759"/>
<comment type="subcellular location">
    <subcellularLocation>
        <location evidence="1">Mitochondrion inner membrane</location>
        <topology evidence="1">Peripheral membrane protein</topology>
    </subcellularLocation>
</comment>
<evidence type="ECO:0000313" key="13">
    <source>
        <dbReference type="EMBL" id="TBT97660.1"/>
    </source>
</evidence>
<keyword evidence="8" id="KW-0811">Translocation</keyword>
<organism evidence="13 16">
    <name type="scientific">Hamiltosporidium tvaerminnensis</name>
    <dbReference type="NCBI Taxonomy" id="1176355"/>
    <lineage>
        <taxon>Eukaryota</taxon>
        <taxon>Fungi</taxon>
        <taxon>Fungi incertae sedis</taxon>
        <taxon>Microsporidia</taxon>
        <taxon>Dubosqiidae</taxon>
        <taxon>Hamiltosporidium</taxon>
    </lineage>
</organism>
<comment type="similarity">
    <text evidence="2">Belongs to the TIM16/PAM16 family.</text>
</comment>
<dbReference type="VEuPathDB" id="MicrosporidiaDB:CWI37_2143p0010"/>